<keyword evidence="5" id="KW-1185">Reference proteome</keyword>
<comment type="caution">
    <text evidence="4">The sequence shown here is derived from an EMBL/GenBank/DDBJ whole genome shotgun (WGS) entry which is preliminary data.</text>
</comment>
<name>A0A4R0PDQ6_9HYPH</name>
<dbReference type="GO" id="GO:0002161">
    <property type="term" value="F:aminoacyl-tRNA deacylase activity"/>
    <property type="evidence" value="ECO:0007669"/>
    <property type="project" value="InterPro"/>
</dbReference>
<reference evidence="4 5" key="1">
    <citation type="journal article" date="2015" name="Antonie Van Leeuwenhoek">
        <title>Oricola cellulosilytica gen. nov., sp. nov., a cellulose-degrading bacterium of the family Phyllobacteriaceae isolated from surface seashore water, and emended descriptions of Mesorhizobium loti and Phyllobacterium myrsinacearum.</title>
        <authorList>
            <person name="Hameed A."/>
            <person name="Shahina M."/>
            <person name="Lai W.A."/>
            <person name="Lin S.Y."/>
            <person name="Young L.S."/>
            <person name="Liu Y.C."/>
            <person name="Hsu Y.H."/>
            <person name="Young C.C."/>
        </authorList>
    </citation>
    <scope>NUCLEOTIDE SEQUENCE [LARGE SCALE GENOMIC DNA]</scope>
    <source>
        <strain evidence="4 5">KCTC 52183</strain>
    </source>
</reference>
<dbReference type="PANTHER" id="PTHR31423">
    <property type="entry name" value="YBAK DOMAIN-CONTAINING PROTEIN"/>
    <property type="match status" value="1"/>
</dbReference>
<dbReference type="Gene3D" id="3.90.960.10">
    <property type="entry name" value="YbaK/aminoacyl-tRNA synthetase-associated domain"/>
    <property type="match status" value="1"/>
</dbReference>
<dbReference type="CDD" id="cd04335">
    <property type="entry name" value="PrdX_deacylase"/>
    <property type="match status" value="1"/>
</dbReference>
<dbReference type="InterPro" id="IPR036754">
    <property type="entry name" value="YbaK/aa-tRNA-synt-asso_dom_sf"/>
</dbReference>
<dbReference type="FunFam" id="3.90.960.10:FF:000005">
    <property type="entry name" value="Putative prolyl-tRNA synthetase"/>
    <property type="match status" value="1"/>
</dbReference>
<dbReference type="InterPro" id="IPR007214">
    <property type="entry name" value="YbaK/aa-tRNA-synth-assoc-dom"/>
</dbReference>
<dbReference type="InterPro" id="IPR040285">
    <property type="entry name" value="ProX/PRXD1"/>
</dbReference>
<dbReference type="EMBL" id="SJST01000001">
    <property type="protein sequence ID" value="TCD15906.1"/>
    <property type="molecule type" value="Genomic_DNA"/>
</dbReference>
<evidence type="ECO:0000256" key="1">
    <source>
        <dbReference type="ARBA" id="ARBA00010201"/>
    </source>
</evidence>
<dbReference type="AlphaFoldDB" id="A0A4R0PDQ6"/>
<organism evidence="4 5">
    <name type="scientific">Oricola cellulosilytica</name>
    <dbReference type="NCBI Taxonomy" id="1429082"/>
    <lineage>
        <taxon>Bacteria</taxon>
        <taxon>Pseudomonadati</taxon>
        <taxon>Pseudomonadota</taxon>
        <taxon>Alphaproteobacteria</taxon>
        <taxon>Hyphomicrobiales</taxon>
        <taxon>Ahrensiaceae</taxon>
        <taxon>Oricola</taxon>
    </lineage>
</organism>
<feature type="region of interest" description="Disordered" evidence="2">
    <location>
        <begin position="29"/>
        <end position="51"/>
    </location>
</feature>
<keyword evidence="4" id="KW-0030">Aminoacyl-tRNA synthetase</keyword>
<dbReference type="Pfam" id="PF04073">
    <property type="entry name" value="tRNA_edit"/>
    <property type="match status" value="1"/>
</dbReference>
<accession>A0A4R0PDQ6</accession>
<proteinExistence type="inferred from homology"/>
<sequence length="216" mass="23330">MQHQIRTISVTALCAAPLAKSGPRRLFRQASGTMESRMTAASENPRHDPLTRDDLSAFLGELGIEAPTRDHPPVFTVEESKSLRDAIPGGHTKNLFLKDKKGRHFLLTVGEDAVIDLKTIHGLIGASGRVSFGKPEQMMDYLGVVPGAVTAFGVINDRDGAVTLIFDEELMAHDVINAHPLTNAATTSIRTSDMKRFVEATGHSFNVLNLSSQGAT</sequence>
<comment type="similarity">
    <text evidence="1">Belongs to the PRORSD1 family.</text>
</comment>
<dbReference type="GO" id="GO:0004812">
    <property type="term" value="F:aminoacyl-tRNA ligase activity"/>
    <property type="evidence" value="ECO:0007669"/>
    <property type="project" value="UniProtKB-KW"/>
</dbReference>
<gene>
    <name evidence="4" type="ORF">E0D97_00235</name>
</gene>
<dbReference type="OrthoDB" id="5145315at2"/>
<feature type="domain" description="YbaK/aminoacyl-tRNA synthetase-associated" evidence="3">
    <location>
        <begin position="71"/>
        <end position="197"/>
    </location>
</feature>
<evidence type="ECO:0000313" key="5">
    <source>
        <dbReference type="Proteomes" id="UP000291301"/>
    </source>
</evidence>
<keyword evidence="4" id="KW-0436">Ligase</keyword>
<protein>
    <submittedName>
        <fullName evidence="4">Prolyl-tRNA synthetase associated domain-containing protein</fullName>
    </submittedName>
</protein>
<evidence type="ECO:0000256" key="2">
    <source>
        <dbReference type="SAM" id="MobiDB-lite"/>
    </source>
</evidence>
<evidence type="ECO:0000313" key="4">
    <source>
        <dbReference type="EMBL" id="TCD15906.1"/>
    </source>
</evidence>
<evidence type="ECO:0000259" key="3">
    <source>
        <dbReference type="Pfam" id="PF04073"/>
    </source>
</evidence>
<feature type="compositionally biased region" description="Polar residues" evidence="2">
    <location>
        <begin position="30"/>
        <end position="42"/>
    </location>
</feature>
<dbReference type="SUPFAM" id="SSF55826">
    <property type="entry name" value="YbaK/ProRS associated domain"/>
    <property type="match status" value="1"/>
</dbReference>
<dbReference type="PANTHER" id="PTHR31423:SF3">
    <property type="entry name" value="PROLYL-TRNA SYNTHETASE ASSOCIATED DOMAIN-CONTAINING PROTEIN 1-RELATED"/>
    <property type="match status" value="1"/>
</dbReference>
<dbReference type="Proteomes" id="UP000291301">
    <property type="component" value="Unassembled WGS sequence"/>
</dbReference>